<sequence length="472" mass="52529">MHHNFVIPPTYYTYIYLPSHSISDQSHSIKLFFACNNPYATMKINIRDSTIIRPAAETPVTNLWNSNVDLIIPRFHTPSVYFYRPTGVSNFFDPQVLKDALSKALVPFYPIAGRLKRDNDGRIEIDCNGAGVLFVVADTPSVIDDLGDFAPSLTLRQLIPDVDYSAGVHTFPLLVLQVTFFRCGGASLGVGLQHHVADGSSALHFINTWSDMARGLDLTVPPFIDRTLLRARDPPQPAFDHVEYQPSPTMKIPSSKPDPDDTTVSIFKISHDLLCALKAKSKQDGNTMSYSSYEVLAGHVWRSVCKARGLQDDQETKFYIAIDGRSRLRPQLPPGYLGNVIFTATPLTVAGDLLSKPTWYAAGMIHDAIVRMNDNYLWSALDYLELQPDLSSLVRGAHTYKCPNLGITSWTKLPIYDADFGWGRPIYMGPGAIAYEGLSFVLPSPTNDGSLSLAIALQSEHMKLFQKFFYDI</sequence>
<dbReference type="PANTHER" id="PTHR31642:SF11">
    <property type="entry name" value="SHIKIMATE O-HYDROXYCINNAMOYLTRANSFERASE"/>
    <property type="match status" value="1"/>
</dbReference>
<keyword evidence="3" id="KW-0012">Acyltransferase</keyword>
<keyword evidence="2" id="KW-0808">Transferase</keyword>
<gene>
    <name evidence="6" type="primary">LOC104777737</name>
</gene>
<dbReference type="InterPro" id="IPR023213">
    <property type="entry name" value="CAT-like_dom_sf"/>
</dbReference>
<dbReference type="Gene3D" id="3.30.559.10">
    <property type="entry name" value="Chloramphenicol acetyltransferase-like domain"/>
    <property type="match status" value="2"/>
</dbReference>
<reference evidence="5" key="1">
    <citation type="journal article" date="2014" name="Nat. Commun.">
        <title>The emerging biofuel crop Camelina sativa retains a highly undifferentiated hexaploid genome structure.</title>
        <authorList>
            <person name="Kagale S."/>
            <person name="Koh C."/>
            <person name="Nixon J."/>
            <person name="Bollina V."/>
            <person name="Clarke W.E."/>
            <person name="Tuteja R."/>
            <person name="Spillane C."/>
            <person name="Robinson S.J."/>
            <person name="Links M.G."/>
            <person name="Clarke C."/>
            <person name="Higgins E.E."/>
            <person name="Huebert T."/>
            <person name="Sharpe A.G."/>
            <person name="Parkin I.A."/>
        </authorList>
    </citation>
    <scope>NUCLEOTIDE SEQUENCE [LARGE SCALE GENOMIC DNA]</scope>
    <source>
        <strain evidence="5">cv. DH55</strain>
    </source>
</reference>
<comment type="similarity">
    <text evidence="1">Belongs to the plant acyltransferase family.</text>
</comment>
<dbReference type="Pfam" id="PF02458">
    <property type="entry name" value="Transferase"/>
    <property type="match status" value="1"/>
</dbReference>
<dbReference type="GeneID" id="104777737"/>
<evidence type="ECO:0000256" key="1">
    <source>
        <dbReference type="ARBA" id="ARBA00009861"/>
    </source>
</evidence>
<evidence type="ECO:0000313" key="6">
    <source>
        <dbReference type="RefSeq" id="XP_010500346.1"/>
    </source>
</evidence>
<evidence type="ECO:0000256" key="3">
    <source>
        <dbReference type="ARBA" id="ARBA00023315"/>
    </source>
</evidence>
<evidence type="ECO:0000256" key="4">
    <source>
        <dbReference type="SAM" id="MobiDB-lite"/>
    </source>
</evidence>
<protein>
    <submittedName>
        <fullName evidence="6">Shikimate O-hydroxycinnamoyltransferase-like</fullName>
    </submittedName>
</protein>
<dbReference type="RefSeq" id="XP_010500346.1">
    <property type="nucleotide sequence ID" value="XM_010502044.2"/>
</dbReference>
<dbReference type="PANTHER" id="PTHR31642">
    <property type="entry name" value="TRICHOTHECENE 3-O-ACETYLTRANSFERASE"/>
    <property type="match status" value="1"/>
</dbReference>
<dbReference type="InterPro" id="IPR050317">
    <property type="entry name" value="Plant_Fungal_Acyltransferase"/>
</dbReference>
<evidence type="ECO:0000256" key="2">
    <source>
        <dbReference type="ARBA" id="ARBA00022679"/>
    </source>
</evidence>
<evidence type="ECO:0000313" key="5">
    <source>
        <dbReference type="Proteomes" id="UP000694864"/>
    </source>
</evidence>
<keyword evidence="5" id="KW-1185">Reference proteome</keyword>
<organism evidence="5 6">
    <name type="scientific">Camelina sativa</name>
    <name type="common">False flax</name>
    <name type="synonym">Myagrum sativum</name>
    <dbReference type="NCBI Taxonomy" id="90675"/>
    <lineage>
        <taxon>Eukaryota</taxon>
        <taxon>Viridiplantae</taxon>
        <taxon>Streptophyta</taxon>
        <taxon>Embryophyta</taxon>
        <taxon>Tracheophyta</taxon>
        <taxon>Spermatophyta</taxon>
        <taxon>Magnoliopsida</taxon>
        <taxon>eudicotyledons</taxon>
        <taxon>Gunneridae</taxon>
        <taxon>Pentapetalae</taxon>
        <taxon>rosids</taxon>
        <taxon>malvids</taxon>
        <taxon>Brassicales</taxon>
        <taxon>Brassicaceae</taxon>
        <taxon>Camelineae</taxon>
        <taxon>Camelina</taxon>
    </lineage>
</organism>
<reference evidence="6" key="2">
    <citation type="submission" date="2025-08" db="UniProtKB">
        <authorList>
            <consortium name="RefSeq"/>
        </authorList>
    </citation>
    <scope>IDENTIFICATION</scope>
    <source>
        <tissue evidence="6">Leaf</tissue>
    </source>
</reference>
<name>A0ABM0YG06_CAMSA</name>
<dbReference type="Proteomes" id="UP000694864">
    <property type="component" value="Chromosome 3"/>
</dbReference>
<accession>A0ABM0YG06</accession>
<proteinExistence type="inferred from homology"/>
<feature type="region of interest" description="Disordered" evidence="4">
    <location>
        <begin position="237"/>
        <end position="259"/>
    </location>
</feature>